<feature type="domain" description="VQ" evidence="2">
    <location>
        <begin position="83"/>
        <end position="109"/>
    </location>
</feature>
<dbReference type="OrthoDB" id="1726347at2759"/>
<reference evidence="3" key="1">
    <citation type="submission" date="2016-02" db="EMBL/GenBank/DDBJ databases">
        <title>WGS assembly of Manihot esculenta.</title>
        <authorList>
            <person name="Bredeson J.V."/>
            <person name="Prochnik S.E."/>
            <person name="Lyons J.B."/>
            <person name="Schmutz J."/>
            <person name="Grimwood J."/>
            <person name="Vrebalov J."/>
            <person name="Bart R.S."/>
            <person name="Amuge T."/>
            <person name="Ferguson M.E."/>
            <person name="Green R."/>
            <person name="Putnam N."/>
            <person name="Stites J."/>
            <person name="Rounsley S."/>
            <person name="Rokhsar D.S."/>
        </authorList>
    </citation>
    <scope>NUCLEOTIDE SEQUENCE [LARGE SCALE GENOMIC DNA]</scope>
    <source>
        <tissue evidence="3">Leaf</tissue>
    </source>
</reference>
<sequence length="229" mass="23971">MSAPSDWGQFYHQQNLSASNFGGDGGLSEATVVTTSVTSAASAIPTSLGGCGNSPSSSAGGHLSPEGRVSKPVRRRSRASRRTPTTLLNTDTTNFRAMVQQFTGGPSAPFAAGSQLNSPSFGFSLNSRQAHVNPSAVMVPGGASYHPQYQQQRQTPYMFSLGNNTSSTAPAPADLFFQSLVNPRPTGMDVSDGLVLEGLSSQVVAPPHPPPPRQPSSSSNENRSNTFLF</sequence>
<gene>
    <name evidence="3" type="ORF">MANES_S050000</name>
</gene>
<dbReference type="AlphaFoldDB" id="A0A199UB48"/>
<dbReference type="STRING" id="3983.A0A199UB48"/>
<evidence type="ECO:0000256" key="1">
    <source>
        <dbReference type="SAM" id="MobiDB-lite"/>
    </source>
</evidence>
<protein>
    <recommendedName>
        <fullName evidence="2">VQ domain-containing protein</fullName>
    </recommendedName>
</protein>
<feature type="region of interest" description="Disordered" evidence="1">
    <location>
        <begin position="43"/>
        <end position="85"/>
    </location>
</feature>
<organism evidence="3">
    <name type="scientific">Manihot esculenta</name>
    <name type="common">Cassava</name>
    <name type="synonym">Jatropha manihot</name>
    <dbReference type="NCBI Taxonomy" id="3983"/>
    <lineage>
        <taxon>Eukaryota</taxon>
        <taxon>Viridiplantae</taxon>
        <taxon>Streptophyta</taxon>
        <taxon>Embryophyta</taxon>
        <taxon>Tracheophyta</taxon>
        <taxon>Spermatophyta</taxon>
        <taxon>Magnoliopsida</taxon>
        <taxon>eudicotyledons</taxon>
        <taxon>Gunneridae</taxon>
        <taxon>Pentapetalae</taxon>
        <taxon>rosids</taxon>
        <taxon>fabids</taxon>
        <taxon>Malpighiales</taxon>
        <taxon>Euphorbiaceae</taxon>
        <taxon>Crotonoideae</taxon>
        <taxon>Manihoteae</taxon>
        <taxon>Manihot</taxon>
    </lineage>
</organism>
<feature type="compositionally biased region" description="Low complexity" evidence="1">
    <location>
        <begin position="215"/>
        <end position="229"/>
    </location>
</feature>
<dbReference type="OMA" id="WSHFYHQ"/>
<dbReference type="Gramene" id="Manes.09G079619.1.v8.1">
    <property type="protein sequence ID" value="Manes.09G079619.1.v8.1.CDS.1"/>
    <property type="gene ID" value="Manes.09G079619.v8.1"/>
</dbReference>
<evidence type="ECO:0000259" key="2">
    <source>
        <dbReference type="Pfam" id="PF05678"/>
    </source>
</evidence>
<name>A0A199UB48_MANES</name>
<proteinExistence type="predicted"/>
<dbReference type="InterPro" id="IPR039609">
    <property type="entry name" value="VQ_15/22"/>
</dbReference>
<evidence type="ECO:0000313" key="3">
    <source>
        <dbReference type="EMBL" id="OAY21867.1"/>
    </source>
</evidence>
<dbReference type="EMBL" id="KV450609">
    <property type="protein sequence ID" value="OAY21867.1"/>
    <property type="molecule type" value="Genomic_DNA"/>
</dbReference>
<feature type="compositionally biased region" description="Basic residues" evidence="1">
    <location>
        <begin position="71"/>
        <end position="81"/>
    </location>
</feature>
<dbReference type="InterPro" id="IPR008889">
    <property type="entry name" value="VQ"/>
</dbReference>
<dbReference type="Pfam" id="PF05678">
    <property type="entry name" value="VQ"/>
    <property type="match status" value="1"/>
</dbReference>
<dbReference type="PANTHER" id="PTHR33179:SF29">
    <property type="entry name" value="OS06G0666400 PROTEIN"/>
    <property type="match status" value="1"/>
</dbReference>
<feature type="region of interest" description="Disordered" evidence="1">
    <location>
        <begin position="202"/>
        <end position="229"/>
    </location>
</feature>
<dbReference type="PANTHER" id="PTHR33179">
    <property type="entry name" value="VQ MOTIF-CONTAINING PROTEIN"/>
    <property type="match status" value="1"/>
</dbReference>
<accession>A0A199UB48</accession>